<protein>
    <submittedName>
        <fullName evidence="8">MFS general substrate transporter</fullName>
    </submittedName>
</protein>
<feature type="transmembrane region" description="Helical" evidence="6">
    <location>
        <begin position="310"/>
        <end position="328"/>
    </location>
</feature>
<evidence type="ECO:0000256" key="4">
    <source>
        <dbReference type="ARBA" id="ARBA00022989"/>
    </source>
</evidence>
<evidence type="ECO:0000256" key="5">
    <source>
        <dbReference type="ARBA" id="ARBA00023136"/>
    </source>
</evidence>
<dbReference type="SUPFAM" id="SSF103473">
    <property type="entry name" value="MFS general substrate transporter"/>
    <property type="match status" value="1"/>
</dbReference>
<feature type="transmembrane region" description="Helical" evidence="6">
    <location>
        <begin position="197"/>
        <end position="219"/>
    </location>
</feature>
<gene>
    <name evidence="8" type="ORF">K470DRAFT_269444</name>
</gene>
<feature type="transmembrane region" description="Helical" evidence="6">
    <location>
        <begin position="400"/>
        <end position="417"/>
    </location>
</feature>
<dbReference type="PANTHER" id="PTHR23504">
    <property type="entry name" value="MAJOR FACILITATOR SUPERFAMILY DOMAIN-CONTAINING PROTEIN 10"/>
    <property type="match status" value="1"/>
</dbReference>
<evidence type="ECO:0000256" key="6">
    <source>
        <dbReference type="SAM" id="Phobius"/>
    </source>
</evidence>
<dbReference type="InterPro" id="IPR011701">
    <property type="entry name" value="MFS"/>
</dbReference>
<dbReference type="InterPro" id="IPR036259">
    <property type="entry name" value="MFS_trans_sf"/>
</dbReference>
<accession>A0A6A7C4N0</accession>
<evidence type="ECO:0000313" key="9">
    <source>
        <dbReference type="Proteomes" id="UP000799421"/>
    </source>
</evidence>
<organism evidence="8 9">
    <name type="scientific">Piedraia hortae CBS 480.64</name>
    <dbReference type="NCBI Taxonomy" id="1314780"/>
    <lineage>
        <taxon>Eukaryota</taxon>
        <taxon>Fungi</taxon>
        <taxon>Dikarya</taxon>
        <taxon>Ascomycota</taxon>
        <taxon>Pezizomycotina</taxon>
        <taxon>Dothideomycetes</taxon>
        <taxon>Dothideomycetidae</taxon>
        <taxon>Capnodiales</taxon>
        <taxon>Piedraiaceae</taxon>
        <taxon>Piedraia</taxon>
    </lineage>
</organism>
<feature type="transmembrane region" description="Helical" evidence="6">
    <location>
        <begin position="107"/>
        <end position="125"/>
    </location>
</feature>
<feature type="transmembrane region" description="Helical" evidence="6">
    <location>
        <begin position="74"/>
        <end position="95"/>
    </location>
</feature>
<feature type="transmembrane region" description="Helical" evidence="6">
    <location>
        <begin position="286"/>
        <end position="303"/>
    </location>
</feature>
<evidence type="ECO:0000313" key="8">
    <source>
        <dbReference type="EMBL" id="KAF2861915.1"/>
    </source>
</evidence>
<feature type="transmembrane region" description="Helical" evidence="6">
    <location>
        <begin position="131"/>
        <end position="152"/>
    </location>
</feature>
<keyword evidence="4 6" id="KW-1133">Transmembrane helix</keyword>
<keyword evidence="5 6" id="KW-0472">Membrane</keyword>
<dbReference type="PROSITE" id="PS00216">
    <property type="entry name" value="SUGAR_TRANSPORT_1"/>
    <property type="match status" value="1"/>
</dbReference>
<keyword evidence="3 6" id="KW-0812">Transmembrane</keyword>
<dbReference type="GO" id="GO:0022857">
    <property type="term" value="F:transmembrane transporter activity"/>
    <property type="evidence" value="ECO:0007669"/>
    <property type="project" value="InterPro"/>
</dbReference>
<feature type="transmembrane region" description="Helical" evidence="6">
    <location>
        <begin position="334"/>
        <end position="355"/>
    </location>
</feature>
<dbReference type="OrthoDB" id="196650at2759"/>
<dbReference type="FunFam" id="1.20.1250.20:FF:000223">
    <property type="entry name" value="Major facilitator superfamily domain-containing protein"/>
    <property type="match status" value="1"/>
</dbReference>
<feature type="transmembrane region" description="Helical" evidence="6">
    <location>
        <begin position="164"/>
        <end position="185"/>
    </location>
</feature>
<feature type="domain" description="Major facilitator superfamily (MFS) profile" evidence="7">
    <location>
        <begin position="10"/>
        <end position="422"/>
    </location>
</feature>
<dbReference type="Gene3D" id="1.20.1250.20">
    <property type="entry name" value="MFS general substrate transporter like domains"/>
    <property type="match status" value="1"/>
</dbReference>
<name>A0A6A7C4N0_9PEZI</name>
<dbReference type="PROSITE" id="PS50850">
    <property type="entry name" value="MFS"/>
    <property type="match status" value="1"/>
</dbReference>
<feature type="transmembrane region" description="Helical" evidence="6">
    <location>
        <begin position="248"/>
        <end position="266"/>
    </location>
</feature>
<evidence type="ECO:0000256" key="1">
    <source>
        <dbReference type="ARBA" id="ARBA00004141"/>
    </source>
</evidence>
<dbReference type="InterPro" id="IPR005829">
    <property type="entry name" value="Sugar_transporter_CS"/>
</dbReference>
<evidence type="ECO:0000256" key="2">
    <source>
        <dbReference type="ARBA" id="ARBA00022448"/>
    </source>
</evidence>
<dbReference type="EMBL" id="MU005969">
    <property type="protein sequence ID" value="KAF2861915.1"/>
    <property type="molecule type" value="Genomic_DNA"/>
</dbReference>
<dbReference type="PANTHER" id="PTHR23504:SF31">
    <property type="entry name" value="MAJOR FACILITATOR SUPERFAMILY DOMAIN-CONTAINING PROTEIN 10"/>
    <property type="match status" value="1"/>
</dbReference>
<dbReference type="AlphaFoldDB" id="A0A6A7C4N0"/>
<proteinExistence type="predicted"/>
<keyword evidence="9" id="KW-1185">Reference proteome</keyword>
<sequence length="423" mass="45349">MPPKPTKTQTLRILFLSLLLDLLSFTFILPLYPSLLHFYQTSTPPSPLLHKTLLTLQTYKSTLSLPPGEKYDTILLGGALGSLFSFCQALTSPFIGTYSDKYGRRPALLLSLAGNILSLITWTLAPNFEFFLLSRVIAGLSEGNIQIALTIVSDVSSEKERGGAMALVGACFSIAFTFGPALGAGLSRFAVVERNPFAVAAGVALGLVMLEAGVVYVYLPETRAGGREAPHGRDASRNRHASRTNSHALLNTTQLLFVLVFSGMEFSVPFVMFEMFGFSAEQRGRVLGYIGLVASLLQGGVVRRMKPLRAVQVGVAACAAAFFTLAGLETQMGLYAAATLLAVTSATVVMGLNSLSSLEAGSGERGERLGNHRRFGQVGRTLGPVVFCSVYWWVGRERAFIIGGLGMVGVGVLVGMLRQPVER</sequence>
<comment type="subcellular location">
    <subcellularLocation>
        <location evidence="1">Membrane</location>
        <topology evidence="1">Multi-pass membrane protein</topology>
    </subcellularLocation>
</comment>
<feature type="transmembrane region" description="Helical" evidence="6">
    <location>
        <begin position="12"/>
        <end position="32"/>
    </location>
</feature>
<keyword evidence="2" id="KW-0813">Transport</keyword>
<evidence type="ECO:0000259" key="7">
    <source>
        <dbReference type="PROSITE" id="PS50850"/>
    </source>
</evidence>
<evidence type="ECO:0000256" key="3">
    <source>
        <dbReference type="ARBA" id="ARBA00022692"/>
    </source>
</evidence>
<feature type="transmembrane region" description="Helical" evidence="6">
    <location>
        <begin position="375"/>
        <end position="394"/>
    </location>
</feature>
<dbReference type="Pfam" id="PF07690">
    <property type="entry name" value="MFS_1"/>
    <property type="match status" value="1"/>
</dbReference>
<dbReference type="InterPro" id="IPR020846">
    <property type="entry name" value="MFS_dom"/>
</dbReference>
<dbReference type="Proteomes" id="UP000799421">
    <property type="component" value="Unassembled WGS sequence"/>
</dbReference>
<reference evidence="8" key="1">
    <citation type="journal article" date="2020" name="Stud. Mycol.">
        <title>101 Dothideomycetes genomes: a test case for predicting lifestyles and emergence of pathogens.</title>
        <authorList>
            <person name="Haridas S."/>
            <person name="Albert R."/>
            <person name="Binder M."/>
            <person name="Bloem J."/>
            <person name="Labutti K."/>
            <person name="Salamov A."/>
            <person name="Andreopoulos B."/>
            <person name="Baker S."/>
            <person name="Barry K."/>
            <person name="Bills G."/>
            <person name="Bluhm B."/>
            <person name="Cannon C."/>
            <person name="Castanera R."/>
            <person name="Culley D."/>
            <person name="Daum C."/>
            <person name="Ezra D."/>
            <person name="Gonzalez J."/>
            <person name="Henrissat B."/>
            <person name="Kuo A."/>
            <person name="Liang C."/>
            <person name="Lipzen A."/>
            <person name="Lutzoni F."/>
            <person name="Magnuson J."/>
            <person name="Mondo S."/>
            <person name="Nolan M."/>
            <person name="Ohm R."/>
            <person name="Pangilinan J."/>
            <person name="Park H.-J."/>
            <person name="Ramirez L."/>
            <person name="Alfaro M."/>
            <person name="Sun H."/>
            <person name="Tritt A."/>
            <person name="Yoshinaga Y."/>
            <person name="Zwiers L.-H."/>
            <person name="Turgeon B."/>
            <person name="Goodwin S."/>
            <person name="Spatafora J."/>
            <person name="Crous P."/>
            <person name="Grigoriev I."/>
        </authorList>
    </citation>
    <scope>NUCLEOTIDE SEQUENCE</scope>
    <source>
        <strain evidence="8">CBS 480.64</strain>
    </source>
</reference>
<dbReference type="GO" id="GO:0016020">
    <property type="term" value="C:membrane"/>
    <property type="evidence" value="ECO:0007669"/>
    <property type="project" value="UniProtKB-SubCell"/>
</dbReference>